<dbReference type="CDD" id="cd03440">
    <property type="entry name" value="hot_dog"/>
    <property type="match status" value="1"/>
</dbReference>
<organism evidence="2 3">
    <name type="scientific">Mycena pura</name>
    <dbReference type="NCBI Taxonomy" id="153505"/>
    <lineage>
        <taxon>Eukaryota</taxon>
        <taxon>Fungi</taxon>
        <taxon>Dikarya</taxon>
        <taxon>Basidiomycota</taxon>
        <taxon>Agaricomycotina</taxon>
        <taxon>Agaricomycetes</taxon>
        <taxon>Agaricomycetidae</taxon>
        <taxon>Agaricales</taxon>
        <taxon>Marasmiineae</taxon>
        <taxon>Mycenaceae</taxon>
        <taxon>Mycena</taxon>
    </lineage>
</organism>
<protein>
    <recommendedName>
        <fullName evidence="4">Thioesterase domain-containing protein</fullName>
    </recommendedName>
</protein>
<dbReference type="PANTHER" id="PTHR21660:SF1">
    <property type="entry name" value="ACYL-COENZYME A THIOESTERASE 13"/>
    <property type="match status" value="1"/>
</dbReference>
<dbReference type="InterPro" id="IPR029069">
    <property type="entry name" value="HotDog_dom_sf"/>
</dbReference>
<evidence type="ECO:0000313" key="3">
    <source>
        <dbReference type="Proteomes" id="UP001219525"/>
    </source>
</evidence>
<proteinExistence type="predicted"/>
<dbReference type="GO" id="GO:0047617">
    <property type="term" value="F:fatty acyl-CoA hydrolase activity"/>
    <property type="evidence" value="ECO:0007669"/>
    <property type="project" value="InterPro"/>
</dbReference>
<dbReference type="SUPFAM" id="SSF54637">
    <property type="entry name" value="Thioesterase/thiol ester dehydrase-isomerase"/>
    <property type="match status" value="1"/>
</dbReference>
<comment type="caution">
    <text evidence="2">The sequence shown here is derived from an EMBL/GenBank/DDBJ whole genome shotgun (WGS) entry which is preliminary data.</text>
</comment>
<reference evidence="2" key="1">
    <citation type="submission" date="2023-03" db="EMBL/GenBank/DDBJ databases">
        <title>Massive genome expansion in bonnet fungi (Mycena s.s.) driven by repeated elements and novel gene families across ecological guilds.</title>
        <authorList>
            <consortium name="Lawrence Berkeley National Laboratory"/>
            <person name="Harder C.B."/>
            <person name="Miyauchi S."/>
            <person name="Viragh M."/>
            <person name="Kuo A."/>
            <person name="Thoen E."/>
            <person name="Andreopoulos B."/>
            <person name="Lu D."/>
            <person name="Skrede I."/>
            <person name="Drula E."/>
            <person name="Henrissat B."/>
            <person name="Morin E."/>
            <person name="Kohler A."/>
            <person name="Barry K."/>
            <person name="LaButti K."/>
            <person name="Morin E."/>
            <person name="Salamov A."/>
            <person name="Lipzen A."/>
            <person name="Mereny Z."/>
            <person name="Hegedus B."/>
            <person name="Baldrian P."/>
            <person name="Stursova M."/>
            <person name="Weitz H."/>
            <person name="Taylor A."/>
            <person name="Grigoriev I.V."/>
            <person name="Nagy L.G."/>
            <person name="Martin F."/>
            <person name="Kauserud H."/>
        </authorList>
    </citation>
    <scope>NUCLEOTIDE SEQUENCE</scope>
    <source>
        <strain evidence="2">9144</strain>
    </source>
</reference>
<dbReference type="Gene3D" id="3.10.129.10">
    <property type="entry name" value="Hotdog Thioesterase"/>
    <property type="match status" value="1"/>
</dbReference>
<dbReference type="EMBL" id="JARJCW010000155">
    <property type="protein sequence ID" value="KAJ7190194.1"/>
    <property type="molecule type" value="Genomic_DNA"/>
</dbReference>
<gene>
    <name evidence="2" type="ORF">GGX14DRAFT_483687</name>
</gene>
<evidence type="ECO:0000256" key="1">
    <source>
        <dbReference type="ARBA" id="ARBA00022801"/>
    </source>
</evidence>
<evidence type="ECO:0008006" key="4">
    <source>
        <dbReference type="Google" id="ProtNLM"/>
    </source>
</evidence>
<keyword evidence="3" id="KW-1185">Reference proteome</keyword>
<dbReference type="PANTHER" id="PTHR21660">
    <property type="entry name" value="THIOESTERASE SUPERFAMILY MEMBER-RELATED"/>
    <property type="match status" value="1"/>
</dbReference>
<sequence>MISRATAAMDAFHRSLPDAPFHDFKQIQGNLPAEEKRLNANILGFFLTGRGGPSKVTEPFGFAIGEKLKIVEMNVWERAGGGDVDSQLVVEVEITADMCNVFGAMNGACYAYLLDSLTISSMVMLGRIKGFDGTGLSQSMNIYWHHAALLGETIRVTTRSVFAGNRERLASCEIREKASGRLVSTGTHSFLHAGRATKL</sequence>
<dbReference type="Proteomes" id="UP001219525">
    <property type="component" value="Unassembled WGS sequence"/>
</dbReference>
<name>A0AAD6XW77_9AGAR</name>
<dbReference type="AlphaFoldDB" id="A0AAD6XW77"/>
<dbReference type="InterPro" id="IPR039298">
    <property type="entry name" value="ACOT13"/>
</dbReference>
<keyword evidence="1" id="KW-0378">Hydrolase</keyword>
<evidence type="ECO:0000313" key="2">
    <source>
        <dbReference type="EMBL" id="KAJ7190194.1"/>
    </source>
</evidence>
<accession>A0AAD6XW77</accession>